<dbReference type="Pfam" id="PF01844">
    <property type="entry name" value="HNH"/>
    <property type="match status" value="1"/>
</dbReference>
<evidence type="ECO:0000259" key="1">
    <source>
        <dbReference type="SMART" id="SM00507"/>
    </source>
</evidence>
<accession>A0A2B3U005</accession>
<evidence type="ECO:0000313" key="3">
    <source>
        <dbReference type="Proteomes" id="UP000224076"/>
    </source>
</evidence>
<proteinExistence type="predicted"/>
<keyword evidence="2" id="KW-0540">Nuclease</keyword>
<dbReference type="GO" id="GO:0008270">
    <property type="term" value="F:zinc ion binding"/>
    <property type="evidence" value="ECO:0007669"/>
    <property type="project" value="InterPro"/>
</dbReference>
<dbReference type="Proteomes" id="UP000224076">
    <property type="component" value="Unassembled WGS sequence"/>
</dbReference>
<dbReference type="CDD" id="cd00085">
    <property type="entry name" value="HNHc"/>
    <property type="match status" value="1"/>
</dbReference>
<feature type="domain" description="HNH nuclease" evidence="1">
    <location>
        <begin position="29"/>
        <end position="87"/>
    </location>
</feature>
<name>A0A2B3U005_BACCE</name>
<protein>
    <submittedName>
        <fullName evidence="2">HNH endonuclease</fullName>
    </submittedName>
</protein>
<sequence>MVEADHNCRKRIKTNAQKKHPSGTWKFQKLRKRVINRDKGHCQRCRILFDEMNFDDLQAHHIKSWRDFPELAYDELNLVTICKYCNLDLGNSNKLDFPWETPEKISYFL</sequence>
<dbReference type="GO" id="GO:0004519">
    <property type="term" value="F:endonuclease activity"/>
    <property type="evidence" value="ECO:0007669"/>
    <property type="project" value="UniProtKB-KW"/>
</dbReference>
<dbReference type="EMBL" id="NVDG01000033">
    <property type="protein sequence ID" value="PFU40195.1"/>
    <property type="molecule type" value="Genomic_DNA"/>
</dbReference>
<dbReference type="AlphaFoldDB" id="A0A2B3U005"/>
<keyword evidence="2" id="KW-0378">Hydrolase</keyword>
<dbReference type="Gene3D" id="1.10.30.50">
    <property type="match status" value="1"/>
</dbReference>
<keyword evidence="2" id="KW-0255">Endonuclease</keyword>
<dbReference type="SMART" id="SM00507">
    <property type="entry name" value="HNHc"/>
    <property type="match status" value="1"/>
</dbReference>
<organism evidence="2 3">
    <name type="scientific">Bacillus cereus</name>
    <dbReference type="NCBI Taxonomy" id="1396"/>
    <lineage>
        <taxon>Bacteria</taxon>
        <taxon>Bacillati</taxon>
        <taxon>Bacillota</taxon>
        <taxon>Bacilli</taxon>
        <taxon>Bacillales</taxon>
        <taxon>Bacillaceae</taxon>
        <taxon>Bacillus</taxon>
        <taxon>Bacillus cereus group</taxon>
    </lineage>
</organism>
<evidence type="ECO:0000313" key="2">
    <source>
        <dbReference type="EMBL" id="PFU40195.1"/>
    </source>
</evidence>
<comment type="caution">
    <text evidence="2">The sequence shown here is derived from an EMBL/GenBank/DDBJ whole genome shotgun (WGS) entry which is preliminary data.</text>
</comment>
<reference evidence="2 3" key="1">
    <citation type="submission" date="2017-09" db="EMBL/GenBank/DDBJ databases">
        <title>Large-scale bioinformatics analysis of Bacillus genomes uncovers conserved roles of natural products in bacterial physiology.</title>
        <authorList>
            <consortium name="Agbiome Team Llc"/>
            <person name="Bleich R.M."/>
            <person name="Grubbs K.J."/>
            <person name="Santa Maria K.C."/>
            <person name="Allen S.E."/>
            <person name="Farag S."/>
            <person name="Shank E.A."/>
            <person name="Bowers A."/>
        </authorList>
    </citation>
    <scope>NUCLEOTIDE SEQUENCE [LARGE SCALE GENOMIC DNA]</scope>
    <source>
        <strain evidence="2 3">AFS061806</strain>
    </source>
</reference>
<dbReference type="InterPro" id="IPR003615">
    <property type="entry name" value="HNH_nuc"/>
</dbReference>
<dbReference type="InterPro" id="IPR002711">
    <property type="entry name" value="HNH"/>
</dbReference>
<gene>
    <name evidence="2" type="ORF">COK86_20385</name>
</gene>
<dbReference type="GO" id="GO:0003676">
    <property type="term" value="F:nucleic acid binding"/>
    <property type="evidence" value="ECO:0007669"/>
    <property type="project" value="InterPro"/>
</dbReference>